<evidence type="ECO:0000256" key="1">
    <source>
        <dbReference type="SAM" id="SignalP"/>
    </source>
</evidence>
<feature type="signal peptide" evidence="1">
    <location>
        <begin position="1"/>
        <end position="17"/>
    </location>
</feature>
<reference evidence="3" key="2">
    <citation type="submission" date="2025-08" db="UniProtKB">
        <authorList>
            <consortium name="RefSeq"/>
        </authorList>
    </citation>
    <scope>IDENTIFICATION</scope>
    <source>
        <tissue evidence="3">Leaf</tissue>
    </source>
</reference>
<dbReference type="RefSeq" id="XP_016498115.1">
    <property type="nucleotide sequence ID" value="XM_016642629.2"/>
</dbReference>
<accession>A0A1S4CAF3</accession>
<evidence type="ECO:0000313" key="2">
    <source>
        <dbReference type="Proteomes" id="UP000790787"/>
    </source>
</evidence>
<feature type="chain" id="PRO_5010161204" evidence="1">
    <location>
        <begin position="18"/>
        <end position="445"/>
    </location>
</feature>
<dbReference type="RefSeq" id="XP_016498115.1">
    <property type="nucleotide sequence ID" value="XM_016642629.1"/>
</dbReference>
<protein>
    <submittedName>
        <fullName evidence="3">Uncharacterized protein LOC107816884</fullName>
    </submittedName>
</protein>
<dbReference type="OrthoDB" id="10338394at2759"/>
<dbReference type="AlphaFoldDB" id="A0A1S4CAF3"/>
<keyword evidence="1" id="KW-0732">Signal</keyword>
<gene>
    <name evidence="3" type="primary">LOC107816884</name>
</gene>
<name>A0A1S4CAF3_TOBAC</name>
<dbReference type="PaxDb" id="4097-A0A1S4CAF3"/>
<keyword evidence="2" id="KW-1185">Reference proteome</keyword>
<evidence type="ECO:0000313" key="3">
    <source>
        <dbReference type="RefSeq" id="XP_016498115.1"/>
    </source>
</evidence>
<sequence length="445" mass="50554">MVSVFALVCSIASTSHAVDKYFINSSTDSYSFSAISSSARPRRLLDKVVYLALLLDNDLYTCSLAFTSVLSPANIIFPMPHVSANSQYSFVEHGQSFLFQNLCAKVVLPLFPNMNQHTQDTNFCCNISFAALDASDDMEYARQLLDQLSVRVMIGETWVLNRHLPWLQPAFGFPSCTWFGTGQKDLARLLCAGQRLIGAVDQSILVGEQSGLVELIDFTHLHGTNVQLHDVAILYWLAYSRQVVTVQHVHAFHDKLVKSCRDNEQVFEVEYIDASWIDIPLGAVKVYFHHALSYTYFNLGDVLNDKVLYSRKVILFSSCIFESVNSATKMVLRGKADNHVSEELIFLMQNSSHHVDTPRSSNKFLTLIGDLSNCSFKNYILHVHVFFGLMKEWFLELQEHLEKYLHARFAFGINLLGSRNQIYCNWCTTFNQIINEFVSCISCRI</sequence>
<dbReference type="Proteomes" id="UP000790787">
    <property type="component" value="Chromosome 19"/>
</dbReference>
<reference evidence="2" key="1">
    <citation type="journal article" date="2014" name="Nat. Commun.">
        <title>The tobacco genome sequence and its comparison with those of tomato and potato.</title>
        <authorList>
            <person name="Sierro N."/>
            <person name="Battey J.N."/>
            <person name="Ouadi S."/>
            <person name="Bakaher N."/>
            <person name="Bovet L."/>
            <person name="Willig A."/>
            <person name="Goepfert S."/>
            <person name="Peitsch M.C."/>
            <person name="Ivanov N.V."/>
        </authorList>
    </citation>
    <scope>NUCLEOTIDE SEQUENCE [LARGE SCALE GENOMIC DNA]</scope>
</reference>
<dbReference type="PANTHER" id="PTHR38390:SF2">
    <property type="entry name" value="OS01G0103900 PROTEIN"/>
    <property type="match status" value="1"/>
</dbReference>
<dbReference type="PANTHER" id="PTHR38390">
    <property type="entry name" value="OS01G0103900 PROTEIN"/>
    <property type="match status" value="1"/>
</dbReference>
<dbReference type="GeneID" id="107816884"/>
<organism evidence="2 3">
    <name type="scientific">Nicotiana tabacum</name>
    <name type="common">Common tobacco</name>
    <dbReference type="NCBI Taxonomy" id="4097"/>
    <lineage>
        <taxon>Eukaryota</taxon>
        <taxon>Viridiplantae</taxon>
        <taxon>Streptophyta</taxon>
        <taxon>Embryophyta</taxon>
        <taxon>Tracheophyta</taxon>
        <taxon>Spermatophyta</taxon>
        <taxon>Magnoliopsida</taxon>
        <taxon>eudicotyledons</taxon>
        <taxon>Gunneridae</taxon>
        <taxon>Pentapetalae</taxon>
        <taxon>asterids</taxon>
        <taxon>lamiids</taxon>
        <taxon>Solanales</taxon>
        <taxon>Solanaceae</taxon>
        <taxon>Nicotianoideae</taxon>
        <taxon>Nicotianeae</taxon>
        <taxon>Nicotiana</taxon>
    </lineage>
</organism>
<dbReference type="KEGG" id="nta:107816884"/>
<dbReference type="STRING" id="4097.A0A1S4CAF3"/>
<proteinExistence type="predicted"/>